<feature type="transmembrane region" description="Helical" evidence="3">
    <location>
        <begin position="86"/>
        <end position="110"/>
    </location>
</feature>
<feature type="transmembrane region" description="Helical" evidence="3">
    <location>
        <begin position="289"/>
        <end position="308"/>
    </location>
</feature>
<dbReference type="InterPro" id="IPR002541">
    <property type="entry name" value="Cyt_c_assembly"/>
</dbReference>
<feature type="transmembrane region" description="Helical" evidence="3">
    <location>
        <begin position="193"/>
        <end position="214"/>
    </location>
</feature>
<gene>
    <name evidence="5" type="ORF">SAMN04488696_2544</name>
</gene>
<evidence type="ECO:0000313" key="6">
    <source>
        <dbReference type="Proteomes" id="UP000198535"/>
    </source>
</evidence>
<feature type="transmembrane region" description="Helical" evidence="3">
    <location>
        <begin position="328"/>
        <end position="346"/>
    </location>
</feature>
<keyword evidence="3" id="KW-1133">Transmembrane helix</keyword>
<dbReference type="GO" id="GO:0016020">
    <property type="term" value="C:membrane"/>
    <property type="evidence" value="ECO:0007669"/>
    <property type="project" value="InterPro"/>
</dbReference>
<dbReference type="Proteomes" id="UP000198535">
    <property type="component" value="Unassembled WGS sequence"/>
</dbReference>
<proteinExistence type="inferred from homology"/>
<dbReference type="EMBL" id="FOUJ01000006">
    <property type="protein sequence ID" value="SFM83674.1"/>
    <property type="molecule type" value="Genomic_DNA"/>
</dbReference>
<dbReference type="PANTHER" id="PTHR43653">
    <property type="entry name" value="CYTOCHROME C ASSEMBLY PROTEIN-RELATED"/>
    <property type="match status" value="1"/>
</dbReference>
<feature type="domain" description="Cytochrome c assembly protein" evidence="4">
    <location>
        <begin position="87"/>
        <end position="311"/>
    </location>
</feature>
<sequence length="364" mass="41048">MNLGMILIWLAFVFGWGATFYSIRYYTSSDHIARMRSKKFEILCTASITLSALILIIHLLSVNASYEYVYNHSSTDLSWFYRLSAFWAGQEGSLLLWTWATLAMLMLVRYTGHTRELSETKLMDITTMITMAIVSVFLILLVIDSPFSAFRILPSGTVEPTNWNPFAVLYNVPYGQGMNPLLRNPWMAVHPPILFLGYAAFTIPFAAAIGNLITKDGRWTLVARDWMRLAWLFLTLGIGLGGFWAYEVLGWGAWYWTWDPVETSSLIPWITSTAYLHAQTRTRHGEYGFLAPLLAVASFILVIFATFVTRSGIWASVHSWQDFTTEGAVIAIFLVILTGISTFLLGKRYLEDEKEDSGQGSGSA</sequence>
<comment type="similarity">
    <text evidence="1">Belongs to the CcmF/CycK/Ccl1/NrfE/CcsA family.</text>
</comment>
<keyword evidence="6" id="KW-1185">Reference proteome</keyword>
<organism evidence="5 6">
    <name type="scientific">Methanolobus profundi</name>
    <dbReference type="NCBI Taxonomy" id="487685"/>
    <lineage>
        <taxon>Archaea</taxon>
        <taxon>Methanobacteriati</taxon>
        <taxon>Methanobacteriota</taxon>
        <taxon>Stenosarchaea group</taxon>
        <taxon>Methanomicrobia</taxon>
        <taxon>Methanosarcinales</taxon>
        <taxon>Methanosarcinaceae</taxon>
        <taxon>Methanolobus</taxon>
    </lineage>
</organism>
<dbReference type="InterPro" id="IPR003567">
    <property type="entry name" value="Cyt_c_biogenesis"/>
</dbReference>
<feature type="transmembrane region" description="Helical" evidence="3">
    <location>
        <begin position="258"/>
        <end position="277"/>
    </location>
</feature>
<reference evidence="6" key="1">
    <citation type="submission" date="2016-10" db="EMBL/GenBank/DDBJ databases">
        <authorList>
            <person name="Varghese N."/>
            <person name="Submissions S."/>
        </authorList>
    </citation>
    <scope>NUCLEOTIDE SEQUENCE [LARGE SCALE GENOMIC DNA]</scope>
    <source>
        <strain evidence="6">Mob M</strain>
    </source>
</reference>
<dbReference type="RefSeq" id="WP_245748037.1">
    <property type="nucleotide sequence ID" value="NZ_FOUJ01000006.1"/>
</dbReference>
<feature type="transmembrane region" description="Helical" evidence="3">
    <location>
        <begin position="122"/>
        <end position="143"/>
    </location>
</feature>
<feature type="transmembrane region" description="Helical" evidence="3">
    <location>
        <begin position="6"/>
        <end position="23"/>
    </location>
</feature>
<feature type="transmembrane region" description="Helical" evidence="3">
    <location>
        <begin position="226"/>
        <end position="246"/>
    </location>
</feature>
<dbReference type="PRINTS" id="PR01410">
    <property type="entry name" value="CCBIOGENESIS"/>
</dbReference>
<evidence type="ECO:0000256" key="1">
    <source>
        <dbReference type="ARBA" id="ARBA00009186"/>
    </source>
</evidence>
<evidence type="ECO:0000256" key="3">
    <source>
        <dbReference type="SAM" id="Phobius"/>
    </source>
</evidence>
<feature type="transmembrane region" description="Helical" evidence="3">
    <location>
        <begin position="43"/>
        <end position="66"/>
    </location>
</feature>
<evidence type="ECO:0000256" key="2">
    <source>
        <dbReference type="ARBA" id="ARBA00022748"/>
    </source>
</evidence>
<accession>A0A1I4U3R8</accession>
<dbReference type="GO" id="GO:0015232">
    <property type="term" value="F:heme transmembrane transporter activity"/>
    <property type="evidence" value="ECO:0007669"/>
    <property type="project" value="InterPro"/>
</dbReference>
<protein>
    <submittedName>
        <fullName evidence="5">Cytochrome c-type biogenesis protein CcmF</fullName>
    </submittedName>
</protein>
<dbReference type="GO" id="GO:0017004">
    <property type="term" value="P:cytochrome complex assembly"/>
    <property type="evidence" value="ECO:0007669"/>
    <property type="project" value="UniProtKB-KW"/>
</dbReference>
<keyword evidence="3" id="KW-0812">Transmembrane</keyword>
<keyword evidence="2" id="KW-0201">Cytochrome c-type biogenesis</keyword>
<keyword evidence="3" id="KW-0472">Membrane</keyword>
<dbReference type="Pfam" id="PF01578">
    <property type="entry name" value="Cytochrom_C_asm"/>
    <property type="match status" value="1"/>
</dbReference>
<evidence type="ECO:0000313" key="5">
    <source>
        <dbReference type="EMBL" id="SFM83674.1"/>
    </source>
</evidence>
<dbReference type="STRING" id="487685.SAMN04488696_2544"/>
<dbReference type="PANTHER" id="PTHR43653:SF1">
    <property type="entry name" value="CYTOCHROME C-TYPE BIOGENESIS PROTEIN CCMF"/>
    <property type="match status" value="1"/>
</dbReference>
<evidence type="ECO:0000259" key="4">
    <source>
        <dbReference type="Pfam" id="PF01578"/>
    </source>
</evidence>
<dbReference type="AlphaFoldDB" id="A0A1I4U3R8"/>
<name>A0A1I4U3R8_9EURY</name>
<dbReference type="GO" id="GO:0020037">
    <property type="term" value="F:heme binding"/>
    <property type="evidence" value="ECO:0007669"/>
    <property type="project" value="InterPro"/>
</dbReference>